<dbReference type="InterPro" id="IPR004358">
    <property type="entry name" value="Sig_transdc_His_kin-like_C"/>
</dbReference>
<dbReference type="EMBL" id="SJPO01000008">
    <property type="protein sequence ID" value="TWT74519.1"/>
    <property type="molecule type" value="Genomic_DNA"/>
</dbReference>
<comment type="catalytic activity">
    <reaction evidence="1">
        <text>ATP + protein L-histidine = ADP + protein N-phospho-L-histidine.</text>
        <dbReference type="EC" id="2.7.13.3"/>
    </reaction>
</comment>
<dbReference type="InterPro" id="IPR036890">
    <property type="entry name" value="HATPase_C_sf"/>
</dbReference>
<dbReference type="PANTHER" id="PTHR43304">
    <property type="entry name" value="PHYTOCHROME-LIKE PROTEIN CPH1"/>
    <property type="match status" value="1"/>
</dbReference>
<evidence type="ECO:0000313" key="9">
    <source>
        <dbReference type="EMBL" id="TWT74519.1"/>
    </source>
</evidence>
<reference evidence="9 10" key="1">
    <citation type="submission" date="2019-02" db="EMBL/GenBank/DDBJ databases">
        <title>Deep-cultivation of Planctomycetes and their phenomic and genomic characterization uncovers novel biology.</title>
        <authorList>
            <person name="Wiegand S."/>
            <person name="Jogler M."/>
            <person name="Boedeker C."/>
            <person name="Pinto D."/>
            <person name="Vollmers J."/>
            <person name="Rivas-Marin E."/>
            <person name="Kohn T."/>
            <person name="Peeters S.H."/>
            <person name="Heuer A."/>
            <person name="Rast P."/>
            <person name="Oberbeckmann S."/>
            <person name="Bunk B."/>
            <person name="Jeske O."/>
            <person name="Meyerdierks A."/>
            <person name="Storesund J.E."/>
            <person name="Kallscheuer N."/>
            <person name="Luecker S."/>
            <person name="Lage O.M."/>
            <person name="Pohl T."/>
            <person name="Merkel B.J."/>
            <person name="Hornburger P."/>
            <person name="Mueller R.-W."/>
            <person name="Bruemmer F."/>
            <person name="Labrenz M."/>
            <person name="Spormann A.M."/>
            <person name="Op Den Camp H."/>
            <person name="Overmann J."/>
            <person name="Amann R."/>
            <person name="Jetten M.S.M."/>
            <person name="Mascher T."/>
            <person name="Medema M.H."/>
            <person name="Devos D.P."/>
            <person name="Kaster A.-K."/>
            <person name="Ovreas L."/>
            <person name="Rohde M."/>
            <person name="Galperin M.Y."/>
            <person name="Jogler C."/>
        </authorList>
    </citation>
    <scope>NUCLEOTIDE SEQUENCE [LARGE SCALE GENOMIC DNA]</scope>
    <source>
        <strain evidence="9 10">Pla123a</strain>
    </source>
</reference>
<feature type="transmembrane region" description="Helical" evidence="6">
    <location>
        <begin position="133"/>
        <end position="155"/>
    </location>
</feature>
<dbReference type="Gene3D" id="3.30.565.10">
    <property type="entry name" value="Histidine kinase-like ATPase, C-terminal domain"/>
    <property type="match status" value="1"/>
</dbReference>
<name>A0A5C5YH91_9BACT</name>
<dbReference type="SUPFAM" id="SSF47384">
    <property type="entry name" value="Homodimeric domain of signal transducing histidine kinase"/>
    <property type="match status" value="1"/>
</dbReference>
<dbReference type="Pfam" id="PF00512">
    <property type="entry name" value="HisKA"/>
    <property type="match status" value="1"/>
</dbReference>
<dbReference type="EC" id="2.7.13.3" evidence="2"/>
<dbReference type="AlphaFoldDB" id="A0A5C5YH91"/>
<keyword evidence="4 9" id="KW-0808">Transferase</keyword>
<feature type="transmembrane region" description="Helical" evidence="6">
    <location>
        <begin position="69"/>
        <end position="86"/>
    </location>
</feature>
<feature type="domain" description="Histidine kinase" evidence="7">
    <location>
        <begin position="327"/>
        <end position="540"/>
    </location>
</feature>
<evidence type="ECO:0000256" key="2">
    <source>
        <dbReference type="ARBA" id="ARBA00012438"/>
    </source>
</evidence>
<keyword evidence="5" id="KW-0418">Kinase</keyword>
<dbReference type="GO" id="GO:0006355">
    <property type="term" value="P:regulation of DNA-templated transcription"/>
    <property type="evidence" value="ECO:0007669"/>
    <property type="project" value="InterPro"/>
</dbReference>
<evidence type="ECO:0000256" key="5">
    <source>
        <dbReference type="ARBA" id="ARBA00022777"/>
    </source>
</evidence>
<dbReference type="InterPro" id="IPR003661">
    <property type="entry name" value="HisK_dim/P_dom"/>
</dbReference>
<accession>A0A5C5YH91</accession>
<dbReference type="Pfam" id="PF00989">
    <property type="entry name" value="PAS"/>
    <property type="match status" value="1"/>
</dbReference>
<sequence>MASASDGPPAKTAGIPSCCVDASAPGGGGSEASAAPFLGWVLDTSPYPPRWRCGRWTAGIGWLHIVSDTLIWAAYLAIPLTLGWFARTRPDLPFRRVYLLFGAFILLCGLSHLMEAVIFWWPAYGLAGCLKAATAFVSVTTVVALVRIAPLAMAYRSPDECETLIEQRTGELQLAQHEALQVIESSPTGIVMADESGVIIMVNGVTERIFGWKREDLVGRPIEVLLPVRYRAAHPAQRDNYFNDPSVRRMGAGRELFGLRANGEEFPVEIGLQPVQTRNGLRVVSAIVDTSERSAMARAIDAKSGELAEANAALLRSNQELETFAFVASHDLQEPLRKISSYCQLLKEEKGDQLDPEAVSYLDVSINGAERLRVLVKDLLSLSRIATQGEPLAPTDANACLNAALDNLALQIEESQARVECEGLPRVMADESQLTLLFQNLIGNALKYRSSEPPVINITAEGQGRECVVSIEDNGIGIPQEYAAKVFQIFQRLHSRDKYSGTGIGLALCRRVVERFGGSIWVDPAPGGGSVFRFQLITAEDQATINSGEQIYACGSAD</sequence>
<dbReference type="NCBIfam" id="TIGR00229">
    <property type="entry name" value="sensory_box"/>
    <property type="match status" value="1"/>
</dbReference>
<dbReference type="Proteomes" id="UP000318478">
    <property type="component" value="Unassembled WGS sequence"/>
</dbReference>
<dbReference type="CDD" id="cd00082">
    <property type="entry name" value="HisKA"/>
    <property type="match status" value="1"/>
</dbReference>
<protein>
    <recommendedName>
        <fullName evidence="2">histidine kinase</fullName>
        <ecNumber evidence="2">2.7.13.3</ecNumber>
    </recommendedName>
</protein>
<dbReference type="PROSITE" id="PS50109">
    <property type="entry name" value="HIS_KIN"/>
    <property type="match status" value="1"/>
</dbReference>
<comment type="caution">
    <text evidence="9">The sequence shown here is derived from an EMBL/GenBank/DDBJ whole genome shotgun (WGS) entry which is preliminary data.</text>
</comment>
<dbReference type="PANTHER" id="PTHR43304:SF1">
    <property type="entry name" value="PAC DOMAIN-CONTAINING PROTEIN"/>
    <property type="match status" value="1"/>
</dbReference>
<dbReference type="InterPro" id="IPR058544">
    <property type="entry name" value="ETR1_N"/>
</dbReference>
<keyword evidence="6" id="KW-1133">Transmembrane helix</keyword>
<evidence type="ECO:0000259" key="8">
    <source>
        <dbReference type="PROSITE" id="PS50112"/>
    </source>
</evidence>
<evidence type="ECO:0000256" key="1">
    <source>
        <dbReference type="ARBA" id="ARBA00000085"/>
    </source>
</evidence>
<keyword evidence="6" id="KW-0472">Membrane</keyword>
<dbReference type="InterPro" id="IPR000014">
    <property type="entry name" value="PAS"/>
</dbReference>
<proteinExistence type="predicted"/>
<feature type="domain" description="PAS" evidence="8">
    <location>
        <begin position="175"/>
        <end position="227"/>
    </location>
</feature>
<dbReference type="SMART" id="SM00387">
    <property type="entry name" value="HATPase_c"/>
    <property type="match status" value="1"/>
</dbReference>
<dbReference type="SUPFAM" id="SSF55785">
    <property type="entry name" value="PYP-like sensor domain (PAS domain)"/>
    <property type="match status" value="1"/>
</dbReference>
<feature type="transmembrane region" description="Helical" evidence="6">
    <location>
        <begin position="98"/>
        <end position="121"/>
    </location>
</feature>
<keyword evidence="6" id="KW-0812">Transmembrane</keyword>
<dbReference type="SMART" id="SM00388">
    <property type="entry name" value="HisKA"/>
    <property type="match status" value="1"/>
</dbReference>
<keyword evidence="10" id="KW-1185">Reference proteome</keyword>
<evidence type="ECO:0000256" key="3">
    <source>
        <dbReference type="ARBA" id="ARBA00022553"/>
    </source>
</evidence>
<dbReference type="PRINTS" id="PR00344">
    <property type="entry name" value="BCTRLSENSOR"/>
</dbReference>
<dbReference type="SUPFAM" id="SSF55874">
    <property type="entry name" value="ATPase domain of HSP90 chaperone/DNA topoisomerase II/histidine kinase"/>
    <property type="match status" value="1"/>
</dbReference>
<dbReference type="PROSITE" id="PS50112">
    <property type="entry name" value="PAS"/>
    <property type="match status" value="1"/>
</dbReference>
<dbReference type="InterPro" id="IPR036097">
    <property type="entry name" value="HisK_dim/P_sf"/>
</dbReference>
<evidence type="ECO:0000313" key="10">
    <source>
        <dbReference type="Proteomes" id="UP000318478"/>
    </source>
</evidence>
<evidence type="ECO:0000256" key="6">
    <source>
        <dbReference type="SAM" id="Phobius"/>
    </source>
</evidence>
<keyword evidence="3" id="KW-0597">Phosphoprotein</keyword>
<dbReference type="Gene3D" id="3.30.450.20">
    <property type="entry name" value="PAS domain"/>
    <property type="match status" value="1"/>
</dbReference>
<dbReference type="FunFam" id="3.30.565.10:FF:000006">
    <property type="entry name" value="Sensor histidine kinase WalK"/>
    <property type="match status" value="1"/>
</dbReference>
<evidence type="ECO:0000256" key="4">
    <source>
        <dbReference type="ARBA" id="ARBA00022679"/>
    </source>
</evidence>
<gene>
    <name evidence="9" type="primary">cph1_5</name>
    <name evidence="9" type="ORF">Pla123a_33420</name>
</gene>
<dbReference type="Pfam" id="PF02518">
    <property type="entry name" value="HATPase_c"/>
    <property type="match status" value="1"/>
</dbReference>
<dbReference type="GO" id="GO:0000155">
    <property type="term" value="F:phosphorelay sensor kinase activity"/>
    <property type="evidence" value="ECO:0007669"/>
    <property type="project" value="InterPro"/>
</dbReference>
<dbReference type="InterPro" id="IPR005467">
    <property type="entry name" value="His_kinase_dom"/>
</dbReference>
<dbReference type="InterPro" id="IPR052162">
    <property type="entry name" value="Sensor_kinase/Photoreceptor"/>
</dbReference>
<dbReference type="InterPro" id="IPR003594">
    <property type="entry name" value="HATPase_dom"/>
</dbReference>
<dbReference type="SMART" id="SM00091">
    <property type="entry name" value="PAS"/>
    <property type="match status" value="1"/>
</dbReference>
<evidence type="ECO:0000259" key="7">
    <source>
        <dbReference type="PROSITE" id="PS50109"/>
    </source>
</evidence>
<dbReference type="RefSeq" id="WP_197528049.1">
    <property type="nucleotide sequence ID" value="NZ_SJPO01000008.1"/>
</dbReference>
<dbReference type="InterPro" id="IPR013767">
    <property type="entry name" value="PAS_fold"/>
</dbReference>
<dbReference type="Pfam" id="PF25487">
    <property type="entry name" value="ETR1_N"/>
    <property type="match status" value="1"/>
</dbReference>
<dbReference type="InterPro" id="IPR035965">
    <property type="entry name" value="PAS-like_dom_sf"/>
</dbReference>
<dbReference type="CDD" id="cd00130">
    <property type="entry name" value="PAS"/>
    <property type="match status" value="1"/>
</dbReference>
<organism evidence="9 10">
    <name type="scientific">Posidoniimonas polymericola</name>
    <dbReference type="NCBI Taxonomy" id="2528002"/>
    <lineage>
        <taxon>Bacteria</taxon>
        <taxon>Pseudomonadati</taxon>
        <taxon>Planctomycetota</taxon>
        <taxon>Planctomycetia</taxon>
        <taxon>Pirellulales</taxon>
        <taxon>Lacipirellulaceae</taxon>
        <taxon>Posidoniimonas</taxon>
    </lineage>
</organism>
<dbReference type="Gene3D" id="1.10.287.130">
    <property type="match status" value="1"/>
</dbReference>